<reference evidence="1 2" key="1">
    <citation type="journal article" date="2023" name="Science">
        <title>Complex scaffold remodeling in plant triterpene biosynthesis.</title>
        <authorList>
            <person name="De La Pena R."/>
            <person name="Hodgson H."/>
            <person name="Liu J.C."/>
            <person name="Stephenson M.J."/>
            <person name="Martin A.C."/>
            <person name="Owen C."/>
            <person name="Harkess A."/>
            <person name="Leebens-Mack J."/>
            <person name="Jimenez L.E."/>
            <person name="Osbourn A."/>
            <person name="Sattely E.S."/>
        </authorList>
    </citation>
    <scope>NUCLEOTIDE SEQUENCE [LARGE SCALE GENOMIC DNA]</scope>
    <source>
        <strain evidence="2">cv. JPN11</strain>
        <tissue evidence="1">Leaf</tissue>
    </source>
</reference>
<comment type="caution">
    <text evidence="1">The sequence shown here is derived from an EMBL/GenBank/DDBJ whole genome shotgun (WGS) entry which is preliminary data.</text>
</comment>
<proteinExistence type="predicted"/>
<dbReference type="Proteomes" id="UP001164539">
    <property type="component" value="Chromosome 10"/>
</dbReference>
<name>A0ACC1XBG4_MELAZ</name>
<evidence type="ECO:0000313" key="2">
    <source>
        <dbReference type="Proteomes" id="UP001164539"/>
    </source>
</evidence>
<organism evidence="1 2">
    <name type="scientific">Melia azedarach</name>
    <name type="common">Chinaberry tree</name>
    <dbReference type="NCBI Taxonomy" id="155640"/>
    <lineage>
        <taxon>Eukaryota</taxon>
        <taxon>Viridiplantae</taxon>
        <taxon>Streptophyta</taxon>
        <taxon>Embryophyta</taxon>
        <taxon>Tracheophyta</taxon>
        <taxon>Spermatophyta</taxon>
        <taxon>Magnoliopsida</taxon>
        <taxon>eudicotyledons</taxon>
        <taxon>Gunneridae</taxon>
        <taxon>Pentapetalae</taxon>
        <taxon>rosids</taxon>
        <taxon>malvids</taxon>
        <taxon>Sapindales</taxon>
        <taxon>Meliaceae</taxon>
        <taxon>Melia</taxon>
    </lineage>
</organism>
<gene>
    <name evidence="1" type="ORF">OWV82_018627</name>
</gene>
<accession>A0ACC1XBG4</accession>
<sequence>MLGNGVVGILAESVNKWERRAPLTPSHCARLLHSGREKTGVARIIVQPSTRRIHHDELYEDVGCEISEDLSECGLILGIKQPKIEMILPDRAYAFFSHTHKAQKENMPLLDKVLAQRVSLYDYELIVEDHGKRLLAFGKFAGRAGMIDFLHGLGQRYLSLGYSTPFLSLGASYMYSSLAAAKAAVISVGEEISTLGLPSGVCPLVLIFTGSGNVSLGAQEIFKLLPHKFVDPSRLPELFEKVRDLTQHSGASKRVFQVYGCVVTCEDMVEHKEPTKGFDKADYYAHPEHYNPIFHKKVAPYASVIVNCMYWEKRFPRLLSTQQLQDLVRNGCPLVGISDITCDIGGSLEFVNQTTSIDSPFFRYDPVNDSYHDDMEGNGVICQAVDILPTEFAKEASKHFGDILSEFIGSLTSTVDITKLPSHLSRACIAHGGKLTSLYEYIPRVRKSHSDDISDNLGKGHFKKKNYNILVSLSGHLFDQFLINEALDIIEAAGGSFHLVKCQVGQSTDALSFSELEVGADDRAVLDQIIDSLTSLAKAKENNAFHSKGTNRISLKVGKVQEIGIQKGSDTKKTSAVLIIGAGRVCRPAAELIASFGSISSRQRHKACLETDFECQNDFQVLVASLYLQDAEEVIEGIPNAEAVQLDVTDHQSLCEYISQVELVISLLPASCHVMVANACIELKKHLVTASYVDDSMSKLDEKAKSAGITILGEMGLDPGIDHMMAMKMINQAHVRKGRIKSFTSYCGGLPSPAAANNPLAYKFSWSPAGAIRAGRNPATYRSNGETVHVDGDSLYDSAVKFQIPDLPAFALECLPNRNSLVYGDIYGIAQEASSIFRGTLRYEGFGEIMGTLGRIGLFSAEAHPLLTPGTRPTFKMFLSELLKIDKGQALIGEKEISERILSLGHCKEQGTAAKAAKTIMFLELHKQTEIPASCQSPFAVTCLLMEEKLAYSSTEEDMVLLHHEIEVEFPDGQPTENHAATLLEFGKTMNGKMITAMALTVGIPAAIGAMLLLVNKIKTRGILRPIEPEVYMPALDMLQAYGIKLVEKMTPMV</sequence>
<protein>
    <submittedName>
        <fullName evidence="1">Lysine-ketoglutarate reductase/saccharopine dehydrogenase</fullName>
    </submittedName>
</protein>
<dbReference type="EMBL" id="CM051403">
    <property type="protein sequence ID" value="KAJ4708729.1"/>
    <property type="molecule type" value="Genomic_DNA"/>
</dbReference>
<keyword evidence="2" id="KW-1185">Reference proteome</keyword>
<evidence type="ECO:0000313" key="1">
    <source>
        <dbReference type="EMBL" id="KAJ4708729.1"/>
    </source>
</evidence>